<keyword evidence="1" id="KW-1133">Transmembrane helix</keyword>
<dbReference type="Proteomes" id="UP000198346">
    <property type="component" value="Unassembled WGS sequence"/>
</dbReference>
<keyword evidence="1" id="KW-0472">Membrane</keyword>
<reference evidence="2 3" key="1">
    <citation type="submission" date="2017-07" db="EMBL/GenBank/DDBJ databases">
        <authorList>
            <person name="Sun Z.S."/>
            <person name="Albrecht U."/>
            <person name="Echele G."/>
            <person name="Lee C.C."/>
        </authorList>
    </citation>
    <scope>NUCLEOTIDE SEQUENCE [LARGE SCALE GENOMIC DNA]</scope>
    <source>
        <strain evidence="2 3">CGMCC 1.12710</strain>
    </source>
</reference>
<dbReference type="RefSeq" id="WP_089412880.1">
    <property type="nucleotide sequence ID" value="NZ_FZQA01000006.1"/>
</dbReference>
<name>A0A239PX37_9PROT</name>
<accession>A0A239PX37</accession>
<organism evidence="2 3">
    <name type="scientific">Amphiplicatus metriothermophilus</name>
    <dbReference type="NCBI Taxonomy" id="1519374"/>
    <lineage>
        <taxon>Bacteria</taxon>
        <taxon>Pseudomonadati</taxon>
        <taxon>Pseudomonadota</taxon>
        <taxon>Alphaproteobacteria</taxon>
        <taxon>Parvularculales</taxon>
        <taxon>Parvularculaceae</taxon>
        <taxon>Amphiplicatus</taxon>
    </lineage>
</organism>
<evidence type="ECO:0000256" key="1">
    <source>
        <dbReference type="SAM" id="Phobius"/>
    </source>
</evidence>
<protein>
    <recommendedName>
        <fullName evidence="4">PepSY-associated TM region</fullName>
    </recommendedName>
</protein>
<keyword evidence="1" id="KW-0812">Transmembrane</keyword>
<proteinExistence type="predicted"/>
<evidence type="ECO:0008006" key="4">
    <source>
        <dbReference type="Google" id="ProtNLM"/>
    </source>
</evidence>
<dbReference type="OrthoDB" id="9806195at2"/>
<sequence>MKRAAALKAVGLGLGALAGALTIIWLASGAALSLLPADSVSGLARAQASFPAELETRSYANPGGIVAQAPGATELRLKRFLDRVVYQARGSGADALFDAVTGERLSPLSEDLVRQVATRDYVGPGALETLERIDAAAALPGLPAPLWRARFDDGLDTQLFISPFTGEVVARRNRLTRLHETLRAWHLLGANGRGAFALSLAAIGVLSLALSGAVALGVSAWMGARRRAKPAKK</sequence>
<keyword evidence="3" id="KW-1185">Reference proteome</keyword>
<feature type="transmembrane region" description="Helical" evidence="1">
    <location>
        <begin position="196"/>
        <end position="224"/>
    </location>
</feature>
<dbReference type="AlphaFoldDB" id="A0A239PX37"/>
<dbReference type="EMBL" id="FZQA01000006">
    <property type="protein sequence ID" value="SNT74854.1"/>
    <property type="molecule type" value="Genomic_DNA"/>
</dbReference>
<evidence type="ECO:0000313" key="3">
    <source>
        <dbReference type="Proteomes" id="UP000198346"/>
    </source>
</evidence>
<gene>
    <name evidence="2" type="ORF">SAMN06297382_2444</name>
</gene>
<evidence type="ECO:0000313" key="2">
    <source>
        <dbReference type="EMBL" id="SNT74854.1"/>
    </source>
</evidence>